<accession>A0A024G956</accession>
<evidence type="ECO:0000256" key="1">
    <source>
        <dbReference type="ARBA" id="ARBA00022884"/>
    </source>
</evidence>
<evidence type="ECO:0000256" key="2">
    <source>
        <dbReference type="PROSITE-ProRule" id="PRU00332"/>
    </source>
</evidence>
<comment type="caution">
    <text evidence="5">The sequence shown here is derived from an EMBL/GenBank/DDBJ whole genome shotgun (WGS) entry which is preliminary data.</text>
</comment>
<dbReference type="SUPFAM" id="SSF46785">
    <property type="entry name" value="Winged helix' DNA-binding domain"/>
    <property type="match status" value="1"/>
</dbReference>
<dbReference type="PROSITE" id="PS50961">
    <property type="entry name" value="HTH_LA"/>
    <property type="match status" value="1"/>
</dbReference>
<dbReference type="InParanoid" id="A0A024G956"/>
<feature type="domain" description="HTH La-type RNA-binding" evidence="4">
    <location>
        <begin position="116"/>
        <end position="207"/>
    </location>
</feature>
<dbReference type="Pfam" id="PF05383">
    <property type="entry name" value="La"/>
    <property type="match status" value="1"/>
</dbReference>
<dbReference type="AlphaFoldDB" id="A0A024G956"/>
<feature type="region of interest" description="Disordered" evidence="3">
    <location>
        <begin position="16"/>
        <end position="82"/>
    </location>
</feature>
<evidence type="ECO:0000313" key="6">
    <source>
        <dbReference type="Proteomes" id="UP000053237"/>
    </source>
</evidence>
<dbReference type="Proteomes" id="UP000053237">
    <property type="component" value="Unassembled WGS sequence"/>
</dbReference>
<dbReference type="OrthoDB" id="340227at2759"/>
<feature type="compositionally biased region" description="Polar residues" evidence="3">
    <location>
        <begin position="19"/>
        <end position="30"/>
    </location>
</feature>
<dbReference type="GO" id="GO:0003723">
    <property type="term" value="F:RNA binding"/>
    <property type="evidence" value="ECO:0007669"/>
    <property type="project" value="UniProtKB-UniRule"/>
</dbReference>
<evidence type="ECO:0000259" key="4">
    <source>
        <dbReference type="PROSITE" id="PS50961"/>
    </source>
</evidence>
<dbReference type="CDD" id="cd07323">
    <property type="entry name" value="LAM"/>
    <property type="match status" value="1"/>
</dbReference>
<reference evidence="5 6" key="1">
    <citation type="submission" date="2012-05" db="EMBL/GenBank/DDBJ databases">
        <title>Recombination and specialization in a pathogen metapopulation.</title>
        <authorList>
            <person name="Gardiner A."/>
            <person name="Kemen E."/>
            <person name="Schultz-Larsen T."/>
            <person name="MacLean D."/>
            <person name="Van Oosterhout C."/>
            <person name="Jones J.D.G."/>
        </authorList>
    </citation>
    <scope>NUCLEOTIDE SEQUENCE [LARGE SCALE GENOMIC DNA]</scope>
    <source>
        <strain evidence="5 6">Ac Nc2</strain>
    </source>
</reference>
<name>A0A024G956_9STRA</name>
<protein>
    <recommendedName>
        <fullName evidence="4">HTH La-type RNA-binding domain-containing protein</fullName>
    </recommendedName>
</protein>
<keyword evidence="6" id="KW-1185">Reference proteome</keyword>
<dbReference type="PANTHER" id="PTHR22792:SF157">
    <property type="entry name" value="LA PROTEIN"/>
    <property type="match status" value="1"/>
</dbReference>
<evidence type="ECO:0000256" key="3">
    <source>
        <dbReference type="SAM" id="MobiDB-lite"/>
    </source>
</evidence>
<sequence length="256" mass="30093">MKNTESVKYHLVEAEEVSHSNTSNDFARSSKQFRKGKTNWKQHHTELGASTYYPKDQYGSKHEQRSYRGNKRSSRSKAYSQACKQQRWSMDDPYYQNEHVEYTPHGTYQNGVFVPNPDVRITAQWAKQQIEFYFSPENLVRDMFLRQHMDVDGYVPLAFVGSFQAVYSLHQDYPSLLEAMQSSEVVEFDHVNEKIRLRYGWEKWLWPNPDGTYGVPSYVKMNMYSLDPEAGEWGHLQPEYPQKFASYGEQYPAAAY</sequence>
<proteinExistence type="predicted"/>
<organism evidence="5 6">
    <name type="scientific">Albugo candida</name>
    <dbReference type="NCBI Taxonomy" id="65357"/>
    <lineage>
        <taxon>Eukaryota</taxon>
        <taxon>Sar</taxon>
        <taxon>Stramenopiles</taxon>
        <taxon>Oomycota</taxon>
        <taxon>Peronosporomycetes</taxon>
        <taxon>Albuginales</taxon>
        <taxon>Albuginaceae</taxon>
        <taxon>Albugo</taxon>
    </lineage>
</organism>
<dbReference type="SMART" id="SM00715">
    <property type="entry name" value="LA"/>
    <property type="match status" value="1"/>
</dbReference>
<feature type="compositionally biased region" description="Basic residues" evidence="3">
    <location>
        <begin position="31"/>
        <end position="42"/>
    </location>
</feature>
<dbReference type="PANTHER" id="PTHR22792">
    <property type="entry name" value="LUPUS LA PROTEIN-RELATED"/>
    <property type="match status" value="1"/>
</dbReference>
<dbReference type="InterPro" id="IPR006630">
    <property type="entry name" value="La_HTH"/>
</dbReference>
<dbReference type="InterPro" id="IPR036388">
    <property type="entry name" value="WH-like_DNA-bd_sf"/>
</dbReference>
<keyword evidence="1 2" id="KW-0694">RNA-binding</keyword>
<dbReference type="EMBL" id="CAIX01000043">
    <property type="protein sequence ID" value="CCI43085.1"/>
    <property type="molecule type" value="Genomic_DNA"/>
</dbReference>
<evidence type="ECO:0000313" key="5">
    <source>
        <dbReference type="EMBL" id="CCI43085.1"/>
    </source>
</evidence>
<dbReference type="InterPro" id="IPR036390">
    <property type="entry name" value="WH_DNA-bd_sf"/>
</dbReference>
<dbReference type="InterPro" id="IPR045180">
    <property type="entry name" value="La_dom_prot"/>
</dbReference>
<dbReference type="STRING" id="65357.A0A024G956"/>
<dbReference type="Gene3D" id="1.10.10.10">
    <property type="entry name" value="Winged helix-like DNA-binding domain superfamily/Winged helix DNA-binding domain"/>
    <property type="match status" value="1"/>
</dbReference>
<gene>
    <name evidence="5" type="ORF">BN9_038690</name>
</gene>